<protein>
    <submittedName>
        <fullName evidence="3">Tol-pal system-associated acyl-CoA thioesterase</fullName>
    </submittedName>
</protein>
<organism evidence="3 4">
    <name type="scientific">Alteromonas ponticola</name>
    <dbReference type="NCBI Taxonomy" id="2720613"/>
    <lineage>
        <taxon>Bacteria</taxon>
        <taxon>Pseudomonadati</taxon>
        <taxon>Pseudomonadota</taxon>
        <taxon>Gammaproteobacteria</taxon>
        <taxon>Alteromonadales</taxon>
        <taxon>Alteromonadaceae</taxon>
        <taxon>Alteromonas/Salinimonas group</taxon>
        <taxon>Alteromonas</taxon>
    </lineage>
</organism>
<dbReference type="NCBIfam" id="TIGR00051">
    <property type="entry name" value="YbgC/FadM family acyl-CoA thioesterase"/>
    <property type="match status" value="1"/>
</dbReference>
<dbReference type="InterPro" id="IPR050563">
    <property type="entry name" value="4-hydroxybenzoyl-CoA_TE"/>
</dbReference>
<evidence type="ECO:0000313" key="3">
    <source>
        <dbReference type="EMBL" id="NMH59414.1"/>
    </source>
</evidence>
<dbReference type="Gene3D" id="3.10.129.10">
    <property type="entry name" value="Hotdog Thioesterase"/>
    <property type="match status" value="1"/>
</dbReference>
<reference evidence="3 4" key="1">
    <citation type="submission" date="2020-03" db="EMBL/GenBank/DDBJ databases">
        <title>Alteromonas ponticola sp. nov., isolated from seawater.</title>
        <authorList>
            <person name="Yoon J.-H."/>
            <person name="Kim Y.-O."/>
        </authorList>
    </citation>
    <scope>NUCLEOTIDE SEQUENCE [LARGE SCALE GENOMIC DNA]</scope>
    <source>
        <strain evidence="3 4">MYP5</strain>
    </source>
</reference>
<dbReference type="SUPFAM" id="SSF54637">
    <property type="entry name" value="Thioesterase/thiol ester dehydrase-isomerase"/>
    <property type="match status" value="1"/>
</dbReference>
<proteinExistence type="inferred from homology"/>
<keyword evidence="2" id="KW-0378">Hydrolase</keyword>
<evidence type="ECO:0000256" key="2">
    <source>
        <dbReference type="ARBA" id="ARBA00022801"/>
    </source>
</evidence>
<keyword evidence="4" id="KW-1185">Reference proteome</keyword>
<dbReference type="Pfam" id="PF13279">
    <property type="entry name" value="4HBT_2"/>
    <property type="match status" value="1"/>
</dbReference>
<gene>
    <name evidence="3" type="primary">ybgC</name>
    <name evidence="3" type="ORF">HCJ96_05220</name>
</gene>
<dbReference type="PANTHER" id="PTHR31793">
    <property type="entry name" value="4-HYDROXYBENZOYL-COA THIOESTERASE FAMILY MEMBER"/>
    <property type="match status" value="1"/>
</dbReference>
<sequence>MHKFNVRVYYEDTDAGGIVYYANYLKFMERARTELLRELGYEQDTLIEQSVAFVVKRVEMHNYAPARFNQLLSIETQVVELKGASVTFKQQIKNSADDLLVAAEILIACVDLAKMTARRLPRSLKGDLTRVI</sequence>
<dbReference type="PIRSF" id="PIRSF003230">
    <property type="entry name" value="YbgC"/>
    <property type="match status" value="1"/>
</dbReference>
<dbReference type="NCBIfam" id="TIGR02799">
    <property type="entry name" value="thio_ybgC"/>
    <property type="match status" value="1"/>
</dbReference>
<name>A0ABX1QYX0_9ALTE</name>
<dbReference type="CDD" id="cd00586">
    <property type="entry name" value="4HBT"/>
    <property type="match status" value="1"/>
</dbReference>
<dbReference type="PANTHER" id="PTHR31793:SF37">
    <property type="entry name" value="ACYL-COA THIOESTER HYDROLASE YBGC"/>
    <property type="match status" value="1"/>
</dbReference>
<dbReference type="InterPro" id="IPR006684">
    <property type="entry name" value="YbgC/YbaW"/>
</dbReference>
<dbReference type="Proteomes" id="UP000709336">
    <property type="component" value="Unassembled WGS sequence"/>
</dbReference>
<comment type="similarity">
    <text evidence="1">Belongs to the 4-hydroxybenzoyl-CoA thioesterase family.</text>
</comment>
<dbReference type="InterPro" id="IPR029069">
    <property type="entry name" value="HotDog_dom_sf"/>
</dbReference>
<dbReference type="RefSeq" id="WP_169209992.1">
    <property type="nucleotide sequence ID" value="NZ_JAATNW010000003.1"/>
</dbReference>
<dbReference type="EMBL" id="JAATNW010000003">
    <property type="protein sequence ID" value="NMH59414.1"/>
    <property type="molecule type" value="Genomic_DNA"/>
</dbReference>
<evidence type="ECO:0000256" key="1">
    <source>
        <dbReference type="ARBA" id="ARBA00005953"/>
    </source>
</evidence>
<accession>A0ABX1QYX0</accession>
<evidence type="ECO:0000313" key="4">
    <source>
        <dbReference type="Proteomes" id="UP000709336"/>
    </source>
</evidence>
<dbReference type="InterPro" id="IPR014166">
    <property type="entry name" value="Tol-Pal_acyl-CoA_thioesterase"/>
</dbReference>
<comment type="caution">
    <text evidence="3">The sequence shown here is derived from an EMBL/GenBank/DDBJ whole genome shotgun (WGS) entry which is preliminary data.</text>
</comment>